<comment type="caution">
    <text evidence="1">The sequence shown here is derived from an EMBL/GenBank/DDBJ whole genome shotgun (WGS) entry which is preliminary data.</text>
</comment>
<dbReference type="EMBL" id="QJKH01000005">
    <property type="protein sequence ID" value="PXX79723.1"/>
    <property type="molecule type" value="Genomic_DNA"/>
</dbReference>
<accession>A0A318L2J3</accession>
<evidence type="ECO:0000313" key="1">
    <source>
        <dbReference type="EMBL" id="PXX79723.1"/>
    </source>
</evidence>
<gene>
    <name evidence="1" type="ORF">DES51_105197</name>
</gene>
<reference evidence="1 2" key="1">
    <citation type="submission" date="2018-05" db="EMBL/GenBank/DDBJ databases">
        <title>Genomic Encyclopedia of Type Strains, Phase IV (KMG-IV): sequencing the most valuable type-strain genomes for metagenomic binning, comparative biology and taxonomic classification.</title>
        <authorList>
            <person name="Goeker M."/>
        </authorList>
    </citation>
    <scope>NUCLEOTIDE SEQUENCE [LARGE SCALE GENOMIC DNA]</scope>
    <source>
        <strain evidence="1 2">JC118</strain>
    </source>
</reference>
<name>A0A318L2J3_9FIRM</name>
<dbReference type="STRING" id="1034346.GCA_000313565_00789"/>
<dbReference type="RefSeq" id="WP_022937101.1">
    <property type="nucleotide sequence ID" value="NZ_CABKRQ010000002.1"/>
</dbReference>
<organism evidence="1 2">
    <name type="scientific">Dielma fastidiosa</name>
    <dbReference type="NCBI Taxonomy" id="1034346"/>
    <lineage>
        <taxon>Bacteria</taxon>
        <taxon>Bacillati</taxon>
        <taxon>Bacillota</taxon>
        <taxon>Erysipelotrichia</taxon>
        <taxon>Erysipelotrichales</taxon>
        <taxon>Erysipelotrichaceae</taxon>
        <taxon>Dielma</taxon>
    </lineage>
</organism>
<proteinExistence type="predicted"/>
<dbReference type="Proteomes" id="UP000247612">
    <property type="component" value="Unassembled WGS sequence"/>
</dbReference>
<sequence length="90" mass="10678">MIYISEVNGIAMFTAYQPNGDYFMIDRYPDCPYQHDSNHIVTWKCDIKNKKLWYEVEVIQQPTQLDRIEEMVIETNIEVQYLSALQELGV</sequence>
<keyword evidence="2" id="KW-1185">Reference proteome</keyword>
<evidence type="ECO:0000313" key="2">
    <source>
        <dbReference type="Proteomes" id="UP000247612"/>
    </source>
</evidence>
<protein>
    <submittedName>
        <fullName evidence="1">Uncharacterized protein</fullName>
    </submittedName>
</protein>
<dbReference type="AlphaFoldDB" id="A0A318L2J3"/>